<keyword evidence="3" id="KW-1185">Reference proteome</keyword>
<feature type="chain" id="PRO_5042294594" evidence="1">
    <location>
        <begin position="26"/>
        <end position="101"/>
    </location>
</feature>
<protein>
    <submittedName>
        <fullName evidence="2">Uncharacterized protein</fullName>
    </submittedName>
</protein>
<dbReference type="AlphaFoldDB" id="A0AAD6XPA7"/>
<gene>
    <name evidence="2" type="ORF">B0H15DRAFT_799422</name>
</gene>
<evidence type="ECO:0000313" key="2">
    <source>
        <dbReference type="EMBL" id="KAJ7092983.1"/>
    </source>
</evidence>
<comment type="caution">
    <text evidence="2">The sequence shown here is derived from an EMBL/GenBank/DDBJ whole genome shotgun (WGS) entry which is preliminary data.</text>
</comment>
<feature type="signal peptide" evidence="1">
    <location>
        <begin position="1"/>
        <end position="25"/>
    </location>
</feature>
<reference evidence="2" key="1">
    <citation type="submission" date="2023-03" db="EMBL/GenBank/DDBJ databases">
        <title>Massive genome expansion in bonnet fungi (Mycena s.s.) driven by repeated elements and novel gene families across ecological guilds.</title>
        <authorList>
            <consortium name="Lawrence Berkeley National Laboratory"/>
            <person name="Harder C.B."/>
            <person name="Miyauchi S."/>
            <person name="Viragh M."/>
            <person name="Kuo A."/>
            <person name="Thoen E."/>
            <person name="Andreopoulos B."/>
            <person name="Lu D."/>
            <person name="Skrede I."/>
            <person name="Drula E."/>
            <person name="Henrissat B."/>
            <person name="Morin E."/>
            <person name="Kohler A."/>
            <person name="Barry K."/>
            <person name="LaButti K."/>
            <person name="Morin E."/>
            <person name="Salamov A."/>
            <person name="Lipzen A."/>
            <person name="Mereny Z."/>
            <person name="Hegedus B."/>
            <person name="Baldrian P."/>
            <person name="Stursova M."/>
            <person name="Weitz H."/>
            <person name="Taylor A."/>
            <person name="Grigoriev I.V."/>
            <person name="Nagy L.G."/>
            <person name="Martin F."/>
            <person name="Kauserud H."/>
        </authorList>
    </citation>
    <scope>NUCLEOTIDE SEQUENCE</scope>
    <source>
        <strain evidence="2">CBHHK173m</strain>
    </source>
</reference>
<name>A0AAD6XPA7_9AGAR</name>
<organism evidence="2 3">
    <name type="scientific">Mycena belliarum</name>
    <dbReference type="NCBI Taxonomy" id="1033014"/>
    <lineage>
        <taxon>Eukaryota</taxon>
        <taxon>Fungi</taxon>
        <taxon>Dikarya</taxon>
        <taxon>Basidiomycota</taxon>
        <taxon>Agaricomycotina</taxon>
        <taxon>Agaricomycetes</taxon>
        <taxon>Agaricomycetidae</taxon>
        <taxon>Agaricales</taxon>
        <taxon>Marasmiineae</taxon>
        <taxon>Mycenaceae</taxon>
        <taxon>Mycena</taxon>
    </lineage>
</organism>
<evidence type="ECO:0000256" key="1">
    <source>
        <dbReference type="SAM" id="SignalP"/>
    </source>
</evidence>
<keyword evidence="1" id="KW-0732">Signal</keyword>
<evidence type="ECO:0000313" key="3">
    <source>
        <dbReference type="Proteomes" id="UP001222325"/>
    </source>
</evidence>
<proteinExistence type="predicted"/>
<accession>A0AAD6XPA7</accession>
<dbReference type="EMBL" id="JARJCN010000017">
    <property type="protein sequence ID" value="KAJ7092983.1"/>
    <property type="molecule type" value="Genomic_DNA"/>
</dbReference>
<sequence>MVDMLLVQCSHLLLLLVCFPDYTEHLGHRWVEDAPVKDARFVATSYTDYPDDWEAAAKGLPDTWSLADDFVSRKRRGEIADAERGIGDSAFQAYGPPTSKA</sequence>
<dbReference type="Proteomes" id="UP001222325">
    <property type="component" value="Unassembled WGS sequence"/>
</dbReference>